<evidence type="ECO:0000313" key="2">
    <source>
        <dbReference type="EMBL" id="KKT48349.1"/>
    </source>
</evidence>
<dbReference type="EMBL" id="LCIE01000032">
    <property type="protein sequence ID" value="KKT48349.1"/>
    <property type="molecule type" value="Genomic_DNA"/>
</dbReference>
<dbReference type="SUPFAM" id="SSF143011">
    <property type="entry name" value="RelE-like"/>
    <property type="match status" value="1"/>
</dbReference>
<proteinExistence type="predicted"/>
<name>A0A0G1KK71_9BACT</name>
<organism evidence="2 3">
    <name type="scientific">Candidatus Collierbacteria bacterium GW2011_GWC2_44_18</name>
    <dbReference type="NCBI Taxonomy" id="1618392"/>
    <lineage>
        <taxon>Bacteria</taxon>
        <taxon>Candidatus Collieribacteriota</taxon>
    </lineage>
</organism>
<dbReference type="Gene3D" id="3.30.2310.20">
    <property type="entry name" value="RelE-like"/>
    <property type="match status" value="1"/>
</dbReference>
<dbReference type="InterPro" id="IPR035093">
    <property type="entry name" value="RelE/ParE_toxin_dom_sf"/>
</dbReference>
<comment type="caution">
    <text evidence="2">The sequence shown here is derived from an EMBL/GenBank/DDBJ whole genome shotgun (WGS) entry which is preliminary data.</text>
</comment>
<evidence type="ECO:0000313" key="3">
    <source>
        <dbReference type="Proteomes" id="UP000034172"/>
    </source>
</evidence>
<protein>
    <recommendedName>
        <fullName evidence="4">Plasmid stabilization system</fullName>
    </recommendedName>
</protein>
<gene>
    <name evidence="2" type="ORF">UW41_C0032G0007</name>
</gene>
<evidence type="ECO:0008006" key="4">
    <source>
        <dbReference type="Google" id="ProtNLM"/>
    </source>
</evidence>
<reference evidence="2 3" key="1">
    <citation type="journal article" date="2015" name="Nature">
        <title>rRNA introns, odd ribosomes, and small enigmatic genomes across a large radiation of phyla.</title>
        <authorList>
            <person name="Brown C.T."/>
            <person name="Hug L.A."/>
            <person name="Thomas B.C."/>
            <person name="Sharon I."/>
            <person name="Castelle C.J."/>
            <person name="Singh A."/>
            <person name="Wilkins M.J."/>
            <person name="Williams K.H."/>
            <person name="Banfield J.F."/>
        </authorList>
    </citation>
    <scope>NUCLEOTIDE SEQUENCE [LARGE SCALE GENOMIC DNA]</scope>
</reference>
<dbReference type="InterPro" id="IPR007712">
    <property type="entry name" value="RelE/ParE_toxin"/>
</dbReference>
<dbReference type="STRING" id="1618392.UW41_C0032G0007"/>
<accession>A0A0G1KK71</accession>
<sequence>MRITPSTQFDEDLENLSKKDNILLKRVIKTLSLLGENPRHPSLRLHKLIVEGVHSVSVTMKVRIIFRIRNNEAILLRIGNHDEVY</sequence>
<dbReference type="Proteomes" id="UP000034172">
    <property type="component" value="Unassembled WGS sequence"/>
</dbReference>
<dbReference type="Pfam" id="PF05016">
    <property type="entry name" value="ParE_toxin"/>
    <property type="match status" value="1"/>
</dbReference>
<evidence type="ECO:0000256" key="1">
    <source>
        <dbReference type="ARBA" id="ARBA00022649"/>
    </source>
</evidence>
<keyword evidence="1" id="KW-1277">Toxin-antitoxin system</keyword>
<dbReference type="AlphaFoldDB" id="A0A0G1KK71"/>